<dbReference type="AlphaFoldDB" id="A0A3A4KZH6"/>
<reference evidence="2 3" key="1">
    <citation type="submission" date="2018-09" db="EMBL/GenBank/DDBJ databases">
        <title>YIM PH21274 draft genome.</title>
        <authorList>
            <person name="Miao C."/>
        </authorList>
    </citation>
    <scope>NUCLEOTIDE SEQUENCE [LARGE SCALE GENOMIC DNA]</scope>
    <source>
        <strain evidence="2 3">YIM PH 21724</strain>
    </source>
</reference>
<keyword evidence="3" id="KW-1185">Reference proteome</keyword>
<dbReference type="OrthoDB" id="4588955at2"/>
<evidence type="ECO:0000256" key="1">
    <source>
        <dbReference type="SAM" id="Phobius"/>
    </source>
</evidence>
<proteinExistence type="predicted"/>
<accession>A0A3A4KZH6</accession>
<organism evidence="2 3">
    <name type="scientific">Nocardia panacis</name>
    <dbReference type="NCBI Taxonomy" id="2340916"/>
    <lineage>
        <taxon>Bacteria</taxon>
        <taxon>Bacillati</taxon>
        <taxon>Actinomycetota</taxon>
        <taxon>Actinomycetes</taxon>
        <taxon>Mycobacteriales</taxon>
        <taxon>Nocardiaceae</taxon>
        <taxon>Nocardia</taxon>
    </lineage>
</organism>
<gene>
    <name evidence="2" type="ORF">D5S18_03250</name>
</gene>
<evidence type="ECO:0000313" key="2">
    <source>
        <dbReference type="EMBL" id="RJO79354.1"/>
    </source>
</evidence>
<keyword evidence="1" id="KW-0472">Membrane</keyword>
<evidence type="ECO:0000313" key="3">
    <source>
        <dbReference type="Proteomes" id="UP000266677"/>
    </source>
</evidence>
<evidence type="ECO:0008006" key="4">
    <source>
        <dbReference type="Google" id="ProtNLM"/>
    </source>
</evidence>
<dbReference type="Gene3D" id="2.60.120.260">
    <property type="entry name" value="Galactose-binding domain-like"/>
    <property type="match status" value="1"/>
</dbReference>
<name>A0A3A4KZH6_9NOCA</name>
<sequence>MTLRSRRLSGTAAGRHRAAPLRMVLALGAALVVAALPGAVAPGPVVAAAGDVSMALPTLGMGKSLSFPGGQHQVSLVLPVLPGLAPTALTGTIQLPPHVARGVLEVASGDRLIDRVELPIGAPAPIRLSLAGAPVRNNAVSLTLTSSLLPEPGWCVTDWWGRPLTLADAAAVYSGEEAQPSTVADFLPPVLHRFTMYLPAKPTDTESAAALSLGTAVVARYSGQPVVVDVRGLTGDAQAPDHPPAFLERQVVIAEAAEAGLRLVNPGPSPVLRVSGDRKTLPDQIRLLVSDLSRIAISSGAVAVALPEAPRIAPESVTLSQLGQTQLSATSIGQVRVDFGVDQSRIGRPARDVRARLLGTYTPLPDTMSGSIIVEVNGKYVDGWPVDSGGRIDRWIDIPNDALTRFSTISVSLHQTGLTQGCGLERPVTLTIDPGTEVTSKSAVPPIPGGFDALPQALQPRVQVGMKQPGLADTVRAVTILTGLQRLSVVPMRPEVVPFDTAAKSKSPAVLIAATGEVPRDIALPLDPNNDELTVTETAPDGRTAIVKIDPTTPFGSLQTTYAGGRTVVVATSTNAPGHLDRALGWLNADLDRWQQLHGAALYQAGEREPEFFDPTAALGAPVPGKSAHEISVAHKLVIAGSVVAAVAVLAGVVLLLRRRGNR</sequence>
<protein>
    <recommendedName>
        <fullName evidence="4">Cellulose biosynthesis cyclic di-GMP-binding regulatory protein BcsB</fullName>
    </recommendedName>
</protein>
<dbReference type="EMBL" id="QZFU01000010">
    <property type="protein sequence ID" value="RJO79354.1"/>
    <property type="molecule type" value="Genomic_DNA"/>
</dbReference>
<keyword evidence="1" id="KW-0812">Transmembrane</keyword>
<dbReference type="Proteomes" id="UP000266677">
    <property type="component" value="Unassembled WGS sequence"/>
</dbReference>
<dbReference type="RefSeq" id="WP_120037790.1">
    <property type="nucleotide sequence ID" value="NZ_QZFU01000010.1"/>
</dbReference>
<feature type="transmembrane region" description="Helical" evidence="1">
    <location>
        <begin position="637"/>
        <end position="657"/>
    </location>
</feature>
<comment type="caution">
    <text evidence="2">The sequence shown here is derived from an EMBL/GenBank/DDBJ whole genome shotgun (WGS) entry which is preliminary data.</text>
</comment>
<keyword evidence="1" id="KW-1133">Transmembrane helix</keyword>